<comment type="caution">
    <text evidence="2">The sequence shown here is derived from an EMBL/GenBank/DDBJ whole genome shotgun (WGS) entry which is preliminary data.</text>
</comment>
<proteinExistence type="predicted"/>
<evidence type="ECO:0000313" key="3">
    <source>
        <dbReference type="Proteomes" id="UP000030848"/>
    </source>
</evidence>
<dbReference type="AlphaFoldDB" id="A0A837DEV4"/>
<organism evidence="2 3">
    <name type="scientific">Saccharomonospora viridis</name>
    <dbReference type="NCBI Taxonomy" id="1852"/>
    <lineage>
        <taxon>Bacteria</taxon>
        <taxon>Bacillati</taxon>
        <taxon>Actinomycetota</taxon>
        <taxon>Actinomycetes</taxon>
        <taxon>Pseudonocardiales</taxon>
        <taxon>Pseudonocardiaceae</taxon>
        <taxon>Saccharomonospora</taxon>
    </lineage>
</organism>
<keyword evidence="1" id="KW-1133">Transmembrane helix</keyword>
<name>A0A837DEV4_9PSEU</name>
<evidence type="ECO:0008006" key="4">
    <source>
        <dbReference type="Google" id="ProtNLM"/>
    </source>
</evidence>
<evidence type="ECO:0000256" key="1">
    <source>
        <dbReference type="SAM" id="Phobius"/>
    </source>
</evidence>
<feature type="transmembrane region" description="Helical" evidence="1">
    <location>
        <begin position="89"/>
        <end position="110"/>
    </location>
</feature>
<dbReference type="RefSeq" id="WP_037309897.1">
    <property type="nucleotide sequence ID" value="NZ_FOWS01000002.1"/>
</dbReference>
<dbReference type="Proteomes" id="UP000030848">
    <property type="component" value="Unassembled WGS sequence"/>
</dbReference>
<keyword evidence="1" id="KW-0812">Transmembrane</keyword>
<dbReference type="EMBL" id="JRZE01000003">
    <property type="protein sequence ID" value="KHF45071.1"/>
    <property type="molecule type" value="Genomic_DNA"/>
</dbReference>
<accession>A0A837DEV4</accession>
<feature type="transmembrane region" description="Helical" evidence="1">
    <location>
        <begin position="55"/>
        <end position="77"/>
    </location>
</feature>
<evidence type="ECO:0000313" key="2">
    <source>
        <dbReference type="EMBL" id="KHF45071.1"/>
    </source>
</evidence>
<protein>
    <recommendedName>
        <fullName evidence="4">DUF1648 domain-containing protein</fullName>
    </recommendedName>
</protein>
<feature type="transmembrane region" description="Helical" evidence="1">
    <location>
        <begin position="207"/>
        <end position="224"/>
    </location>
</feature>
<gene>
    <name evidence="2" type="ORF">MINT15_19530</name>
</gene>
<reference evidence="2 3" key="1">
    <citation type="submission" date="2014-10" db="EMBL/GenBank/DDBJ databases">
        <title>Genome sequence of Micropolyspora internatus JCM3315.</title>
        <authorList>
            <person name="Shin S.-K."/>
            <person name="Yi H."/>
        </authorList>
    </citation>
    <scope>NUCLEOTIDE SEQUENCE [LARGE SCALE GENOMIC DNA]</scope>
    <source>
        <strain evidence="2 3">JCM 3315</strain>
    </source>
</reference>
<dbReference type="OrthoDB" id="4303577at2"/>
<keyword evidence="1" id="KW-0472">Membrane</keyword>
<feature type="transmembrane region" description="Helical" evidence="1">
    <location>
        <begin position="180"/>
        <end position="201"/>
    </location>
</feature>
<sequence length="327" mass="33488">MRKNKLRILLATLGVPAVVFTVALLLRDAWAARLPTEVASHWGAGGVDDGIALDTLATWTLSAGAVLAVASTVLLLVLLRRGYGTHRPYVLVSTLLTMLPMAALISSMAVTLDAASWREAGGAGAALAVLAAVLVPATTVAVLIAPSVPPTTGVPDTPGDATVGLAAGQRATWNGAATNVALASGCVLAPLLALFLVDLLTENSLSWSGYAVPIAVGVLAMLGVSRVRVIVDSTGVTIRMGVLGFPTKHIPLSDIASAAATTTTLFRGGGLGIRTTPTGDTLFKVRGGPTLELVLTSGRRVLANVDHPDQAAGLVNDLLREALRQHD</sequence>
<feature type="transmembrane region" description="Helical" evidence="1">
    <location>
        <begin position="122"/>
        <end position="145"/>
    </location>
</feature>